<feature type="chain" id="PRO_5037800829" description="Cytochrome C" evidence="2">
    <location>
        <begin position="30"/>
        <end position="351"/>
    </location>
</feature>
<dbReference type="EMBL" id="AP024233">
    <property type="protein sequence ID" value="BCO10298.1"/>
    <property type="molecule type" value="Genomic_DNA"/>
</dbReference>
<keyword evidence="4" id="KW-1185">Reference proteome</keyword>
<dbReference type="SUPFAM" id="SSF48695">
    <property type="entry name" value="Multiheme cytochromes"/>
    <property type="match status" value="1"/>
</dbReference>
<proteinExistence type="predicted"/>
<dbReference type="Proteomes" id="UP001063350">
    <property type="component" value="Chromosome"/>
</dbReference>
<evidence type="ECO:0000313" key="3">
    <source>
        <dbReference type="EMBL" id="BCO10298.1"/>
    </source>
</evidence>
<protein>
    <recommendedName>
        <fullName evidence="5">Cytochrome C</fullName>
    </recommendedName>
</protein>
<keyword evidence="1" id="KW-1133">Transmembrane helix</keyword>
<sequence length="351" mass="39759">MTFTTISRSLLAAVVALVVSCCLDWEVQAADMGNCLLCHKYPGLSRVDEAGRMKLMFVNEDIFNKSVHSKVKCEGCHTDITKIPHDPAKPVDCLTECHIVEPTSEQKFSHKEVEKFLNNSVHSKIDEKGRPKQFSEDMPSCKDCHDNPLFRPLAFVKKVRPGIAEDAMGRCRVCHKKEDFIFRFYNHITTRMHKSRSPLNIAQACGKCHDDPELVARHNLKTKAGYSYSETFHGKAANLLDESVPDCLDCHVVKGKSVHQMYGNDDPRSSTYPANRGNICNSVDCHPGASVKFANYKVHAEYSKEQSPVIYWFTTFFIILTGGTLLPLMGIMFLDLLRRLFPNATIMRRRK</sequence>
<dbReference type="KEGG" id="ddu:GF1_26740"/>
<name>A0A915U2U4_9BACT</name>
<keyword evidence="1" id="KW-0472">Membrane</keyword>
<reference evidence="3" key="1">
    <citation type="submission" date="2020-12" db="EMBL/GenBank/DDBJ databases">
        <title>Desulfobium dissulfuricans gen. nov., sp. nov., a novel mesophilic, sulfate-reducing bacterium isolated from a deep-sea hydrothermal vent.</title>
        <authorList>
            <person name="Hashimoto Y."/>
            <person name="Tame A."/>
            <person name="Sawayama S."/>
            <person name="Miyazaki J."/>
            <person name="Takai K."/>
            <person name="Nakagawa S."/>
        </authorList>
    </citation>
    <scope>NUCLEOTIDE SEQUENCE</scope>
    <source>
        <strain evidence="3">GF1</strain>
    </source>
</reference>
<accession>A0A915U2U4</accession>
<evidence type="ECO:0000256" key="2">
    <source>
        <dbReference type="SAM" id="SignalP"/>
    </source>
</evidence>
<evidence type="ECO:0000313" key="4">
    <source>
        <dbReference type="Proteomes" id="UP001063350"/>
    </source>
</evidence>
<evidence type="ECO:0000256" key="1">
    <source>
        <dbReference type="SAM" id="Phobius"/>
    </source>
</evidence>
<dbReference type="InterPro" id="IPR036280">
    <property type="entry name" value="Multihaem_cyt_sf"/>
</dbReference>
<evidence type="ECO:0008006" key="5">
    <source>
        <dbReference type="Google" id="ProtNLM"/>
    </source>
</evidence>
<gene>
    <name evidence="3" type="ORF">GF1_26740</name>
</gene>
<keyword evidence="2" id="KW-0732">Signal</keyword>
<dbReference type="AlphaFoldDB" id="A0A915U2U4"/>
<feature type="transmembrane region" description="Helical" evidence="1">
    <location>
        <begin position="309"/>
        <end position="337"/>
    </location>
</feature>
<feature type="signal peptide" evidence="2">
    <location>
        <begin position="1"/>
        <end position="29"/>
    </location>
</feature>
<organism evidence="3 4">
    <name type="scientific">Desulfolithobacter dissulfuricans</name>
    <dbReference type="NCBI Taxonomy" id="2795293"/>
    <lineage>
        <taxon>Bacteria</taxon>
        <taxon>Pseudomonadati</taxon>
        <taxon>Thermodesulfobacteriota</taxon>
        <taxon>Desulfobulbia</taxon>
        <taxon>Desulfobulbales</taxon>
        <taxon>Desulfobulbaceae</taxon>
        <taxon>Desulfolithobacter</taxon>
    </lineage>
</organism>
<keyword evidence="1" id="KW-0812">Transmembrane</keyword>